<sequence length="346" mass="38542">MKKIITLFLGLFALTAHAQQPTEGCTYFLPKTIIQFHILVEKTVFKPGELAAYSGKYLKMPDVPTEPATSYRLISTEMKSVGIPDTAQQHVAVMDKKHSILSLSRDDNGILLAVNAEGTKAEPAHPFVAAPKTAPLNPHDYMNADILAAGSLPKMAELIASEIYEIRDSRNQLTRGEADNMPKDGEQLRIMMANLDKQERALMQMFTGTTERDTTETTLTFIPTKEVNKQVLFRFSKRFGLVDNDDLAGRPFYISVQDLHYVPTLNLPDDGKKSKDKSGICVNLPGKIRLSLYDGLQLFAKTECYATQFGRTEELSSELFGKKMTTRIVLDPVTGNARKLEVVPIQ</sequence>
<organism evidence="2 3">
    <name type="scientific">Segatella salivae</name>
    <dbReference type="NCBI Taxonomy" id="228604"/>
    <lineage>
        <taxon>Bacteria</taxon>
        <taxon>Pseudomonadati</taxon>
        <taxon>Bacteroidota</taxon>
        <taxon>Bacteroidia</taxon>
        <taxon>Bacteroidales</taxon>
        <taxon>Prevotellaceae</taxon>
        <taxon>Segatella</taxon>
    </lineage>
</organism>
<evidence type="ECO:0000313" key="3">
    <source>
        <dbReference type="Proteomes" id="UP001196873"/>
    </source>
</evidence>
<keyword evidence="1" id="KW-0732">Signal</keyword>
<gene>
    <name evidence="2" type="ORF">KZY68_05555</name>
</gene>
<feature type="chain" id="PRO_5043856861" evidence="1">
    <location>
        <begin position="19"/>
        <end position="346"/>
    </location>
</feature>
<dbReference type="Proteomes" id="UP001196873">
    <property type="component" value="Unassembled WGS sequence"/>
</dbReference>
<feature type="signal peptide" evidence="1">
    <location>
        <begin position="1"/>
        <end position="18"/>
    </location>
</feature>
<accession>A0AAW4NP56</accession>
<proteinExistence type="predicted"/>
<evidence type="ECO:0000313" key="2">
    <source>
        <dbReference type="EMBL" id="MBW4865489.1"/>
    </source>
</evidence>
<dbReference type="AlphaFoldDB" id="A0AAW4NP56"/>
<comment type="caution">
    <text evidence="2">The sequence shown here is derived from an EMBL/GenBank/DDBJ whole genome shotgun (WGS) entry which is preliminary data.</text>
</comment>
<dbReference type="RefSeq" id="WP_219427654.1">
    <property type="nucleotide sequence ID" value="NZ_CAUQEZ010000011.1"/>
</dbReference>
<dbReference type="InterPro" id="IPR032265">
    <property type="entry name" value="DUF4831"/>
</dbReference>
<dbReference type="EMBL" id="JAHXRF010000007">
    <property type="protein sequence ID" value="MBW4865489.1"/>
    <property type="molecule type" value="Genomic_DNA"/>
</dbReference>
<protein>
    <submittedName>
        <fullName evidence="2">DUF4831 family protein</fullName>
    </submittedName>
</protein>
<dbReference type="Pfam" id="PF16115">
    <property type="entry name" value="DUF4831"/>
    <property type="match status" value="1"/>
</dbReference>
<evidence type="ECO:0000256" key="1">
    <source>
        <dbReference type="SAM" id="SignalP"/>
    </source>
</evidence>
<reference evidence="2" key="1">
    <citation type="submission" date="2021-07" db="EMBL/GenBank/DDBJ databases">
        <title>Genomic diversity and antimicrobial resistance of Prevotella spp. isolated from chronic lung disease airways.</title>
        <authorList>
            <person name="Webb K.A."/>
            <person name="Olagoke O.S."/>
            <person name="Baird T."/>
            <person name="Neill J."/>
            <person name="Pham A."/>
            <person name="Wells T.J."/>
            <person name="Ramsay K.A."/>
            <person name="Bell S.C."/>
            <person name="Sarovich D.S."/>
            <person name="Price E.P."/>
        </authorList>
    </citation>
    <scope>NUCLEOTIDE SEQUENCE</scope>
    <source>
        <strain evidence="2">SCHI0047.S.3</strain>
    </source>
</reference>
<name>A0AAW4NP56_9BACT</name>